<keyword evidence="2" id="KW-1185">Reference proteome</keyword>
<accession>A0A5B7H1S1</accession>
<protein>
    <submittedName>
        <fullName evidence="1">Uncharacterized protein</fullName>
    </submittedName>
</protein>
<name>A0A5B7H1S1_PORTR</name>
<proteinExistence type="predicted"/>
<dbReference type="EMBL" id="VSRR010024846">
    <property type="protein sequence ID" value="MPC66501.1"/>
    <property type="molecule type" value="Genomic_DNA"/>
</dbReference>
<evidence type="ECO:0000313" key="2">
    <source>
        <dbReference type="Proteomes" id="UP000324222"/>
    </source>
</evidence>
<gene>
    <name evidence="1" type="ORF">E2C01_060649</name>
</gene>
<evidence type="ECO:0000313" key="1">
    <source>
        <dbReference type="EMBL" id="MPC66501.1"/>
    </source>
</evidence>
<dbReference type="AlphaFoldDB" id="A0A5B7H1S1"/>
<dbReference type="Proteomes" id="UP000324222">
    <property type="component" value="Unassembled WGS sequence"/>
</dbReference>
<organism evidence="1 2">
    <name type="scientific">Portunus trituberculatus</name>
    <name type="common">Swimming crab</name>
    <name type="synonym">Neptunus trituberculatus</name>
    <dbReference type="NCBI Taxonomy" id="210409"/>
    <lineage>
        <taxon>Eukaryota</taxon>
        <taxon>Metazoa</taxon>
        <taxon>Ecdysozoa</taxon>
        <taxon>Arthropoda</taxon>
        <taxon>Crustacea</taxon>
        <taxon>Multicrustacea</taxon>
        <taxon>Malacostraca</taxon>
        <taxon>Eumalacostraca</taxon>
        <taxon>Eucarida</taxon>
        <taxon>Decapoda</taxon>
        <taxon>Pleocyemata</taxon>
        <taxon>Brachyura</taxon>
        <taxon>Eubrachyura</taxon>
        <taxon>Portunoidea</taxon>
        <taxon>Portunidae</taxon>
        <taxon>Portuninae</taxon>
        <taxon>Portunus</taxon>
    </lineage>
</organism>
<reference evidence="1 2" key="1">
    <citation type="submission" date="2019-05" db="EMBL/GenBank/DDBJ databases">
        <title>Another draft genome of Portunus trituberculatus and its Hox gene families provides insights of decapod evolution.</title>
        <authorList>
            <person name="Jeong J.-H."/>
            <person name="Song I."/>
            <person name="Kim S."/>
            <person name="Choi T."/>
            <person name="Kim D."/>
            <person name="Ryu S."/>
            <person name="Kim W."/>
        </authorList>
    </citation>
    <scope>NUCLEOTIDE SEQUENCE [LARGE SCALE GENOMIC DNA]</scope>
    <source>
        <tissue evidence="1">Muscle</tissue>
    </source>
</reference>
<comment type="caution">
    <text evidence="1">The sequence shown here is derived from an EMBL/GenBank/DDBJ whole genome shotgun (WGS) entry which is preliminary data.</text>
</comment>
<sequence length="94" mass="11100">MRKDALICNPDEKKKQYRRCVKKDEVICNSYGKKKQYRRCVKEDAVICNPDGKKEKYRRCSSGRKYDTSYFSASELEIRNSLSALVRPWRAAKI</sequence>